<keyword evidence="4" id="KW-1185">Reference proteome</keyword>
<feature type="region of interest" description="Disordered" evidence="1">
    <location>
        <begin position="1"/>
        <end position="23"/>
    </location>
</feature>
<feature type="compositionally biased region" description="Basic and acidic residues" evidence="1">
    <location>
        <begin position="1"/>
        <end position="14"/>
    </location>
</feature>
<sequence>MSTFERPADDRNDGDLAAAEGSDRPVEEGAICPLMNGQVQLIPLRYGLVEALEPGCPTPYTLSARPLGLRLMRNGYLYVLDGQTNEIDEYTFSDQGATVSGKLDYPNDRTIYVCFSEVPWTEAKRAQVRDSREDRDAFMQAVNLAGAGPVSGGEHLIPLDQAEQWVAEFAEDHTPEAPEDGHPQEGEAYHWENEPYYHKSRIGKLYEAHAIEEPDECLCLLVRDDIGVMRDLAQFQDDVVGWIEAWSEEKGGKTERDYLLGSYIESATELSQAALDALAELDQDTPREALWNDLEALDDEATRRAVTDYLNHEGPLPDVDDASLPDDVQAELRALDLRKEALRESASMSPRIGPDMALLQVESQRRTVLQRESTRRLLRDANDAFVDEHLDALIELRQEQRQRIDDMLNGAKLGQRGVNELVRRDEMDRFLTKQREKLARWNGLLDRISSDRTDMLCSSRFQLAAWYFDPQDDAQVTAAFMAEYAVTRDIGRSDQANERIADWLQANPHFDRPMFYGLSLADGTALIRDYTVFYGVSRGLLAEMPDWIGKLMALEAGKLPDVDALSDDAQAAADGVQANLTPAVGVNLERAMSAVSEALAGRGQMPSVEELFRSSEMPKVLGPRLIDAARRGELTFELAS</sequence>
<dbReference type="eggNOG" id="COG1388">
    <property type="taxonomic scope" value="Bacteria"/>
</dbReference>
<evidence type="ECO:0000256" key="1">
    <source>
        <dbReference type="SAM" id="MobiDB-lite"/>
    </source>
</evidence>
<feature type="domain" description="Toxin VasX N-terminal region" evidence="2">
    <location>
        <begin position="32"/>
        <end position="146"/>
    </location>
</feature>
<evidence type="ECO:0000259" key="2">
    <source>
        <dbReference type="Pfam" id="PF20249"/>
    </source>
</evidence>
<dbReference type="AlphaFoldDB" id="S2LJ48"/>
<evidence type="ECO:0000313" key="4">
    <source>
        <dbReference type="Proteomes" id="UP000014463"/>
    </source>
</evidence>
<dbReference type="InterPro" id="IPR046864">
    <property type="entry name" value="VasX_N"/>
</dbReference>
<reference evidence="3 4" key="1">
    <citation type="journal article" date="2013" name="Genome Announc.">
        <title>Draft genome sequence of the moderately halophilic gammaproteobacterium Halomonas anticariensis FP35.</title>
        <authorList>
            <person name="Tahrioui A."/>
            <person name="Quesada E."/>
            <person name="Llamas I."/>
        </authorList>
    </citation>
    <scope>NUCLEOTIDE SEQUENCE [LARGE SCALE GENOMIC DNA]</scope>
    <source>
        <strain evidence="4">DSM 16096 / CECT 5854 / LMG 22089 / FP35</strain>
    </source>
</reference>
<feature type="non-terminal residue" evidence="3">
    <location>
        <position position="640"/>
    </location>
</feature>
<proteinExistence type="predicted"/>
<dbReference type="CDD" id="cd20708">
    <property type="entry name" value="MIX_IV"/>
    <property type="match status" value="1"/>
</dbReference>
<dbReference type="Pfam" id="PF20249">
    <property type="entry name" value="VasX_N"/>
    <property type="match status" value="1"/>
</dbReference>
<dbReference type="EMBL" id="ASTJ01000002">
    <property type="protein sequence ID" value="EPC04646.1"/>
    <property type="molecule type" value="Genomic_DNA"/>
</dbReference>
<evidence type="ECO:0000313" key="3">
    <source>
        <dbReference type="EMBL" id="EPC04646.1"/>
    </source>
</evidence>
<gene>
    <name evidence="3" type="ORF">L861_00030</name>
</gene>
<protein>
    <recommendedName>
        <fullName evidence="2">Toxin VasX N-terminal region domain-containing protein</fullName>
    </recommendedName>
</protein>
<name>S2LJ48_LITA3</name>
<dbReference type="STRING" id="1121939.L861_00030"/>
<dbReference type="Proteomes" id="UP000014463">
    <property type="component" value="Unassembled WGS sequence"/>
</dbReference>
<organism evidence="3 4">
    <name type="scientific">Litchfieldella anticariensis (strain DSM 16096 / CECT 5854 / CIP 108499 / LMG 22089 / FP35)</name>
    <name type="common">Halomonas anticariensis</name>
    <dbReference type="NCBI Taxonomy" id="1121939"/>
    <lineage>
        <taxon>Bacteria</taxon>
        <taxon>Pseudomonadati</taxon>
        <taxon>Pseudomonadota</taxon>
        <taxon>Gammaproteobacteria</taxon>
        <taxon>Oceanospirillales</taxon>
        <taxon>Halomonadaceae</taxon>
        <taxon>Litchfieldella</taxon>
    </lineage>
</organism>
<dbReference type="RefSeq" id="WP_016414455.1">
    <property type="nucleotide sequence ID" value="NZ_KE332379.1"/>
</dbReference>
<accession>S2LJ48</accession>
<comment type="caution">
    <text evidence="3">The sequence shown here is derived from an EMBL/GenBank/DDBJ whole genome shotgun (WGS) entry which is preliminary data.</text>
</comment>